<dbReference type="InterPro" id="IPR036915">
    <property type="entry name" value="Cyclin-like_sf"/>
</dbReference>
<sequence>MKKKRKGEKIESKNLQRKREKERGGEGICVTRRRRRVAASDGEAERRGSRLQVFLSSLFASIGGVLGQAQQEEEEEGGGDPEMASRAVVPRQQIGGEMKQNNGLGADGRARRVLQDIGNLVVERVGQGKVDGAIGKGGGVEKKVVAAAAVAQRKVVQKPSQPENVIVISSDETDKTMPVSRRRKEVKKSITSILTARSKAVCGIANKPQELIADIDADDAENHLAVVEYVDDIYKFYKDSEGDERVQNYIDLQPEINAKMRAILVDWLIEVHRKFELMPETLYLTINIVDRFLSKKVVSRRELQLVGIGAMLIACKYEEIWAPEVNDFVFISDNAYMRDQVLVMEKAILNKLEWYLTVPTPYVFLARYIKASIPSDSEMENLVFFLAELGLMQYQAIVLYHPSLFAAAVVYAARCTLDKRPLWSETLKFHAGYSEDQLMDCAKLLVKFHSTAAEGKLKAVYRKFSGANHSAVALLSPAKSLLPNHEELN</sequence>
<dbReference type="GO" id="GO:0010332">
    <property type="term" value="P:response to gamma radiation"/>
    <property type="evidence" value="ECO:0007669"/>
    <property type="project" value="UniProtKB-ARBA"/>
</dbReference>
<dbReference type="CDD" id="cd20511">
    <property type="entry name" value="CYCLIN_AtCycB-like_rpt2"/>
    <property type="match status" value="1"/>
</dbReference>
<dbReference type="InterPro" id="IPR006671">
    <property type="entry name" value="Cyclin_N"/>
</dbReference>
<dbReference type="EMBL" id="BPVZ01000007">
    <property type="protein sequence ID" value="GKU93520.1"/>
    <property type="molecule type" value="Genomic_DNA"/>
</dbReference>
<dbReference type="InterPro" id="IPR048258">
    <property type="entry name" value="Cyclins_cyclin-box"/>
</dbReference>
<dbReference type="PANTHER" id="PTHR10177">
    <property type="entry name" value="CYCLINS"/>
    <property type="match status" value="1"/>
</dbReference>
<gene>
    <name evidence="9" type="ORF">SLEP1_g7111</name>
</gene>
<dbReference type="AlphaFoldDB" id="A0AAV5I893"/>
<feature type="domain" description="Cyclin-like" evidence="7">
    <location>
        <begin position="266"/>
        <end position="350"/>
    </location>
</feature>
<protein>
    <submittedName>
        <fullName evidence="9">Uncharacterized protein</fullName>
    </submittedName>
</protein>
<dbReference type="PROSITE" id="PS00292">
    <property type="entry name" value="CYCLINS"/>
    <property type="match status" value="1"/>
</dbReference>
<dbReference type="SUPFAM" id="SSF47954">
    <property type="entry name" value="Cyclin-like"/>
    <property type="match status" value="2"/>
</dbReference>
<dbReference type="SMART" id="SM00385">
    <property type="entry name" value="CYCLIN"/>
    <property type="match status" value="2"/>
</dbReference>
<feature type="domain" description="Cyclin C-terminal" evidence="8">
    <location>
        <begin position="359"/>
        <end position="478"/>
    </location>
</feature>
<dbReference type="Proteomes" id="UP001054252">
    <property type="component" value="Unassembled WGS sequence"/>
</dbReference>
<dbReference type="GO" id="GO:0051301">
    <property type="term" value="P:cell division"/>
    <property type="evidence" value="ECO:0007669"/>
    <property type="project" value="UniProtKB-KW"/>
</dbReference>
<accession>A0AAV5I893</accession>
<dbReference type="SMART" id="SM01332">
    <property type="entry name" value="Cyclin_C"/>
    <property type="match status" value="1"/>
</dbReference>
<evidence type="ECO:0000313" key="10">
    <source>
        <dbReference type="Proteomes" id="UP001054252"/>
    </source>
</evidence>
<dbReference type="GO" id="GO:0044772">
    <property type="term" value="P:mitotic cell cycle phase transition"/>
    <property type="evidence" value="ECO:0007669"/>
    <property type="project" value="InterPro"/>
</dbReference>
<dbReference type="Gene3D" id="1.10.472.10">
    <property type="entry name" value="Cyclin-like"/>
    <property type="match status" value="2"/>
</dbReference>
<keyword evidence="10" id="KW-1185">Reference proteome</keyword>
<dbReference type="Pfam" id="PF00134">
    <property type="entry name" value="Cyclin_N"/>
    <property type="match status" value="1"/>
</dbReference>
<keyword evidence="3 5" id="KW-0195">Cyclin</keyword>
<evidence type="ECO:0000256" key="6">
    <source>
        <dbReference type="SAM" id="MobiDB-lite"/>
    </source>
</evidence>
<evidence type="ECO:0000256" key="2">
    <source>
        <dbReference type="ARBA" id="ARBA00022618"/>
    </source>
</evidence>
<dbReference type="FunFam" id="1.10.472.10:FF:000167">
    <property type="entry name" value="Mitotic cyclin 6"/>
    <property type="match status" value="1"/>
</dbReference>
<name>A0AAV5I893_9ROSI</name>
<dbReference type="Pfam" id="PF02984">
    <property type="entry name" value="Cyclin_C"/>
    <property type="match status" value="1"/>
</dbReference>
<dbReference type="GO" id="GO:0016538">
    <property type="term" value="F:cyclin-dependent protein serine/threonine kinase regulator activity"/>
    <property type="evidence" value="ECO:0007669"/>
    <property type="project" value="InterPro"/>
</dbReference>
<dbReference type="InterPro" id="IPR004367">
    <property type="entry name" value="Cyclin_C-dom"/>
</dbReference>
<comment type="caution">
    <text evidence="9">The sequence shown here is derived from an EMBL/GenBank/DDBJ whole genome shotgun (WGS) entry which is preliminary data.</text>
</comment>
<dbReference type="CDD" id="cd20567">
    <property type="entry name" value="CYCLIN_AtCycB-like_rpt1"/>
    <property type="match status" value="1"/>
</dbReference>
<reference evidence="9 10" key="1">
    <citation type="journal article" date="2021" name="Commun. Biol.">
        <title>The genome of Shorea leprosula (Dipterocarpaceae) highlights the ecological relevance of drought in aseasonal tropical rainforests.</title>
        <authorList>
            <person name="Ng K.K.S."/>
            <person name="Kobayashi M.J."/>
            <person name="Fawcett J.A."/>
            <person name="Hatakeyama M."/>
            <person name="Paape T."/>
            <person name="Ng C.H."/>
            <person name="Ang C.C."/>
            <person name="Tnah L.H."/>
            <person name="Lee C.T."/>
            <person name="Nishiyama T."/>
            <person name="Sese J."/>
            <person name="O'Brien M.J."/>
            <person name="Copetti D."/>
            <person name="Mohd Noor M.I."/>
            <person name="Ong R.C."/>
            <person name="Putra M."/>
            <person name="Sireger I.Z."/>
            <person name="Indrioko S."/>
            <person name="Kosugi Y."/>
            <person name="Izuno A."/>
            <person name="Isagi Y."/>
            <person name="Lee S.L."/>
            <person name="Shimizu K.K."/>
        </authorList>
    </citation>
    <scope>NUCLEOTIDE SEQUENCE [LARGE SCALE GENOMIC DNA]</scope>
    <source>
        <strain evidence="9">214</strain>
    </source>
</reference>
<evidence type="ECO:0000259" key="7">
    <source>
        <dbReference type="SMART" id="SM00385"/>
    </source>
</evidence>
<keyword evidence="2" id="KW-0132">Cell division</keyword>
<feature type="region of interest" description="Disordered" evidence="6">
    <location>
        <begin position="1"/>
        <end position="29"/>
    </location>
</feature>
<evidence type="ECO:0000256" key="5">
    <source>
        <dbReference type="RuleBase" id="RU000383"/>
    </source>
</evidence>
<evidence type="ECO:0000259" key="8">
    <source>
        <dbReference type="SMART" id="SM01332"/>
    </source>
</evidence>
<feature type="domain" description="Cyclin-like" evidence="7">
    <location>
        <begin position="363"/>
        <end position="447"/>
    </location>
</feature>
<dbReference type="FunFam" id="1.10.472.10:FF:000032">
    <property type="entry name" value="G2/mitotic-specific cyclin-1"/>
    <property type="match status" value="1"/>
</dbReference>
<evidence type="ECO:0000256" key="3">
    <source>
        <dbReference type="ARBA" id="ARBA00023127"/>
    </source>
</evidence>
<proteinExistence type="inferred from homology"/>
<dbReference type="InterPro" id="IPR013763">
    <property type="entry name" value="Cyclin-like_dom"/>
</dbReference>
<keyword evidence="4" id="KW-0131">Cell cycle</keyword>
<evidence type="ECO:0000256" key="1">
    <source>
        <dbReference type="ARBA" id="ARBA00006955"/>
    </source>
</evidence>
<comment type="similarity">
    <text evidence="1">Belongs to the cyclin family. Cyclin AB subfamily.</text>
</comment>
<organism evidence="9 10">
    <name type="scientific">Rubroshorea leprosula</name>
    <dbReference type="NCBI Taxonomy" id="152421"/>
    <lineage>
        <taxon>Eukaryota</taxon>
        <taxon>Viridiplantae</taxon>
        <taxon>Streptophyta</taxon>
        <taxon>Embryophyta</taxon>
        <taxon>Tracheophyta</taxon>
        <taxon>Spermatophyta</taxon>
        <taxon>Magnoliopsida</taxon>
        <taxon>eudicotyledons</taxon>
        <taxon>Gunneridae</taxon>
        <taxon>Pentapetalae</taxon>
        <taxon>rosids</taxon>
        <taxon>malvids</taxon>
        <taxon>Malvales</taxon>
        <taxon>Dipterocarpaceae</taxon>
        <taxon>Rubroshorea</taxon>
    </lineage>
</organism>
<dbReference type="InterPro" id="IPR039361">
    <property type="entry name" value="Cyclin"/>
</dbReference>
<feature type="compositionally biased region" description="Basic and acidic residues" evidence="6">
    <location>
        <begin position="8"/>
        <end position="25"/>
    </location>
</feature>
<evidence type="ECO:0000256" key="4">
    <source>
        <dbReference type="ARBA" id="ARBA00023306"/>
    </source>
</evidence>
<evidence type="ECO:0000313" key="9">
    <source>
        <dbReference type="EMBL" id="GKU93520.1"/>
    </source>
</evidence>